<dbReference type="Gene3D" id="3.40.50.300">
    <property type="entry name" value="P-loop containing nucleotide triphosphate hydrolases"/>
    <property type="match status" value="1"/>
</dbReference>
<dbReference type="PANTHER" id="PTHR22674:SF6">
    <property type="entry name" value="NTPASE KAP FAMILY P-LOOP DOMAIN-CONTAINING PROTEIN 1"/>
    <property type="match status" value="1"/>
</dbReference>
<evidence type="ECO:0000256" key="1">
    <source>
        <dbReference type="SAM" id="MobiDB-lite"/>
    </source>
</evidence>
<feature type="region of interest" description="Disordered" evidence="1">
    <location>
        <begin position="419"/>
        <end position="447"/>
    </location>
</feature>
<proteinExistence type="predicted"/>
<dbReference type="SUPFAM" id="SSF52540">
    <property type="entry name" value="P-loop containing nucleoside triphosphate hydrolases"/>
    <property type="match status" value="1"/>
</dbReference>
<accession>A0A8J3GPU1</accession>
<comment type="caution">
    <text evidence="3">The sequence shown here is derived from an EMBL/GenBank/DDBJ whole genome shotgun (WGS) entry which is preliminary data.</text>
</comment>
<feature type="domain" description="KAP NTPase" evidence="2">
    <location>
        <begin position="26"/>
        <end position="365"/>
    </location>
</feature>
<dbReference type="Proteomes" id="UP000617531">
    <property type="component" value="Unassembled WGS sequence"/>
</dbReference>
<dbReference type="RefSeq" id="WP_191282541.1">
    <property type="nucleotide sequence ID" value="NZ_BNAI01000002.1"/>
</dbReference>
<evidence type="ECO:0000259" key="2">
    <source>
        <dbReference type="Pfam" id="PF07693"/>
    </source>
</evidence>
<evidence type="ECO:0000313" key="3">
    <source>
        <dbReference type="EMBL" id="GHF12501.1"/>
    </source>
</evidence>
<sequence length="616" mass="66801">MSETTTTASVLKLWSDEPASSDLLSFDAIAETVADALFDPDLNPIALGVSGAWGSGKTTVLNLIKKQVKARSEESGTTVLVVRADPWRYDPTVGPKESLIAEVLTALQKEFKGEDQVVAGATAALKKLVRKVNWSKAIKMAARTALTAQLPSLDAVMELVSDDPEAIESEKGMETFRKDFKALLKEPALEHVSQVVVLVDDLDRCLPETVVETLEAIRLFLSAKGMSFVIAADESRVADAIRQKLQMRVAADETESVASLYLHKIVQTTIPLPALSEFDTRSYLFLLMARSAGVRGDAYNELVDGCNALRRATGSLDDLTLPEAPDLALEMATATRLTPILYEKFQGNPRRIKRFMNDLYVRQSVAERRGIDLSPDAIAKLMVIERLLEKDFEELLKWLAAGQLRERLDELQKVAKGSANAAEADEAPKTADDADDAGQPETAAEGGDAFSSTMVRWAMLPPTLDATKVSGYLTLAAAFRGRILLDEALPEKLRDLASKLTSGSQLEQGALDTDELKALPPGDLVTLVNHLGRRMQDDPSIQLGAANGLITIAELAPNVADEVQAALLRLPAKELQVATVTLFRKKAAEFDRVLEAWEGSATGPVLKAIGLMRKGS</sequence>
<evidence type="ECO:0000313" key="4">
    <source>
        <dbReference type="Proteomes" id="UP000617531"/>
    </source>
</evidence>
<dbReference type="PANTHER" id="PTHR22674">
    <property type="entry name" value="NTPASE, KAP FAMILY P-LOOP DOMAIN-CONTAINING 1"/>
    <property type="match status" value="1"/>
</dbReference>
<dbReference type="AlphaFoldDB" id="A0A8J3GPU1"/>
<organism evidence="3 4">
    <name type="scientific">Pseudolysinimonas yzui</name>
    <dbReference type="NCBI Taxonomy" id="2708254"/>
    <lineage>
        <taxon>Bacteria</taxon>
        <taxon>Bacillati</taxon>
        <taxon>Actinomycetota</taxon>
        <taxon>Actinomycetes</taxon>
        <taxon>Micrococcales</taxon>
        <taxon>Microbacteriaceae</taxon>
        <taxon>Pseudolysinimonas</taxon>
    </lineage>
</organism>
<dbReference type="InterPro" id="IPR011646">
    <property type="entry name" value="KAP_P-loop"/>
</dbReference>
<dbReference type="InterPro" id="IPR027417">
    <property type="entry name" value="P-loop_NTPase"/>
</dbReference>
<protein>
    <recommendedName>
        <fullName evidence="2">KAP NTPase domain-containing protein</fullName>
    </recommendedName>
</protein>
<name>A0A8J3GPU1_9MICO</name>
<gene>
    <name evidence="3" type="ORF">GCM10011600_11590</name>
</gene>
<dbReference type="EMBL" id="BNAI01000002">
    <property type="protein sequence ID" value="GHF12501.1"/>
    <property type="molecule type" value="Genomic_DNA"/>
</dbReference>
<reference evidence="3" key="2">
    <citation type="submission" date="2020-09" db="EMBL/GenBank/DDBJ databases">
        <authorList>
            <person name="Sun Q."/>
            <person name="Zhou Y."/>
        </authorList>
    </citation>
    <scope>NUCLEOTIDE SEQUENCE</scope>
    <source>
        <strain evidence="3">CGMCC 1.16548</strain>
    </source>
</reference>
<reference evidence="3" key="1">
    <citation type="journal article" date="2014" name="Int. J. Syst. Evol. Microbiol.">
        <title>Complete genome sequence of Corynebacterium casei LMG S-19264T (=DSM 44701T), isolated from a smear-ripened cheese.</title>
        <authorList>
            <consortium name="US DOE Joint Genome Institute (JGI-PGF)"/>
            <person name="Walter F."/>
            <person name="Albersmeier A."/>
            <person name="Kalinowski J."/>
            <person name="Ruckert C."/>
        </authorList>
    </citation>
    <scope>NUCLEOTIDE SEQUENCE</scope>
    <source>
        <strain evidence="3">CGMCC 1.16548</strain>
    </source>
</reference>
<dbReference type="InterPro" id="IPR052754">
    <property type="entry name" value="NTPase_KAP_P-loop"/>
</dbReference>
<dbReference type="Pfam" id="PF07693">
    <property type="entry name" value="KAP_NTPase"/>
    <property type="match status" value="1"/>
</dbReference>
<keyword evidence="4" id="KW-1185">Reference proteome</keyword>